<protein>
    <submittedName>
        <fullName evidence="1">Uncharacterized protein</fullName>
    </submittedName>
</protein>
<sequence>MTARLLSIRVDEIHVIITEVEPDEVKKFFEPEAFSEDVHDYGTNPLGWNVSGDDTLRVNSDEDLFSGVWSTPRASSCSKIAVVVDAISSFLPYQTDSVISTSIWSLLHATKGIP</sequence>
<dbReference type="OrthoDB" id="166907at2759"/>
<gene>
    <name evidence="1" type="ORF">BSL78_10166</name>
</gene>
<keyword evidence="2" id="KW-1185">Reference proteome</keyword>
<dbReference type="Proteomes" id="UP000230750">
    <property type="component" value="Unassembled WGS sequence"/>
</dbReference>
<evidence type="ECO:0000313" key="2">
    <source>
        <dbReference type="Proteomes" id="UP000230750"/>
    </source>
</evidence>
<organism evidence="1 2">
    <name type="scientific">Stichopus japonicus</name>
    <name type="common">Sea cucumber</name>
    <dbReference type="NCBI Taxonomy" id="307972"/>
    <lineage>
        <taxon>Eukaryota</taxon>
        <taxon>Metazoa</taxon>
        <taxon>Echinodermata</taxon>
        <taxon>Eleutherozoa</taxon>
        <taxon>Echinozoa</taxon>
        <taxon>Holothuroidea</taxon>
        <taxon>Aspidochirotacea</taxon>
        <taxon>Aspidochirotida</taxon>
        <taxon>Stichopodidae</taxon>
        <taxon>Apostichopus</taxon>
    </lineage>
</organism>
<evidence type="ECO:0000313" key="1">
    <source>
        <dbReference type="EMBL" id="PIK52963.1"/>
    </source>
</evidence>
<reference evidence="1 2" key="1">
    <citation type="journal article" date="2017" name="PLoS Biol.">
        <title>The sea cucumber genome provides insights into morphological evolution and visceral regeneration.</title>
        <authorList>
            <person name="Zhang X."/>
            <person name="Sun L."/>
            <person name="Yuan J."/>
            <person name="Sun Y."/>
            <person name="Gao Y."/>
            <person name="Zhang L."/>
            <person name="Li S."/>
            <person name="Dai H."/>
            <person name="Hamel J.F."/>
            <person name="Liu C."/>
            <person name="Yu Y."/>
            <person name="Liu S."/>
            <person name="Lin W."/>
            <person name="Guo K."/>
            <person name="Jin S."/>
            <person name="Xu P."/>
            <person name="Storey K.B."/>
            <person name="Huan P."/>
            <person name="Zhang T."/>
            <person name="Zhou Y."/>
            <person name="Zhang J."/>
            <person name="Lin C."/>
            <person name="Li X."/>
            <person name="Xing L."/>
            <person name="Huo D."/>
            <person name="Sun M."/>
            <person name="Wang L."/>
            <person name="Mercier A."/>
            <person name="Li F."/>
            <person name="Yang H."/>
            <person name="Xiang J."/>
        </authorList>
    </citation>
    <scope>NUCLEOTIDE SEQUENCE [LARGE SCALE GENOMIC DNA]</scope>
    <source>
        <strain evidence="1">Shaxun</strain>
        <tissue evidence="1">Muscle</tissue>
    </source>
</reference>
<comment type="caution">
    <text evidence="1">The sequence shown here is derived from an EMBL/GenBank/DDBJ whole genome shotgun (WGS) entry which is preliminary data.</text>
</comment>
<proteinExistence type="predicted"/>
<feature type="non-terminal residue" evidence="1">
    <location>
        <position position="114"/>
    </location>
</feature>
<dbReference type="AlphaFoldDB" id="A0A2G8KY62"/>
<accession>A0A2G8KY62</accession>
<dbReference type="EMBL" id="MRZV01000308">
    <property type="protein sequence ID" value="PIK52963.1"/>
    <property type="molecule type" value="Genomic_DNA"/>
</dbReference>
<name>A0A2G8KY62_STIJA</name>